<dbReference type="Pfam" id="PF00126">
    <property type="entry name" value="HTH_1"/>
    <property type="match status" value="1"/>
</dbReference>
<keyword evidence="3" id="KW-0238">DNA-binding</keyword>
<name>A0ABT4VK02_9HYPH</name>
<evidence type="ECO:0000256" key="3">
    <source>
        <dbReference type="ARBA" id="ARBA00023125"/>
    </source>
</evidence>
<gene>
    <name evidence="6" type="ORF">OOZ53_06760</name>
</gene>
<dbReference type="Pfam" id="PF03466">
    <property type="entry name" value="LysR_substrate"/>
    <property type="match status" value="1"/>
</dbReference>
<keyword evidence="7" id="KW-1185">Reference proteome</keyword>
<keyword evidence="2" id="KW-0805">Transcription regulation</keyword>
<evidence type="ECO:0000256" key="4">
    <source>
        <dbReference type="ARBA" id="ARBA00023163"/>
    </source>
</evidence>
<dbReference type="SUPFAM" id="SSF53850">
    <property type="entry name" value="Periplasmic binding protein-like II"/>
    <property type="match status" value="1"/>
</dbReference>
<accession>A0ABT4VK02</accession>
<comment type="caution">
    <text evidence="6">The sequence shown here is derived from an EMBL/GenBank/DDBJ whole genome shotgun (WGS) entry which is preliminary data.</text>
</comment>
<dbReference type="InterPro" id="IPR000847">
    <property type="entry name" value="LysR_HTH_N"/>
</dbReference>
<proteinExistence type="inferred from homology"/>
<comment type="similarity">
    <text evidence="1">Belongs to the LysR transcriptional regulatory family.</text>
</comment>
<reference evidence="6" key="1">
    <citation type="submission" date="2022-11" db="EMBL/GenBank/DDBJ databases">
        <title>Hoeflea poritis sp. nov., isolated from scleractinian coral Porites lutea.</title>
        <authorList>
            <person name="Zhang G."/>
            <person name="Wei Q."/>
            <person name="Cai L."/>
        </authorList>
    </citation>
    <scope>NUCLEOTIDE SEQUENCE</scope>
    <source>
        <strain evidence="6">E7-10</strain>
    </source>
</reference>
<keyword evidence="4" id="KW-0804">Transcription</keyword>
<feature type="domain" description="HTH lysR-type" evidence="5">
    <location>
        <begin position="6"/>
        <end position="63"/>
    </location>
</feature>
<dbReference type="InterPro" id="IPR005119">
    <property type="entry name" value="LysR_subst-bd"/>
</dbReference>
<dbReference type="PROSITE" id="PS50931">
    <property type="entry name" value="HTH_LYSR"/>
    <property type="match status" value="1"/>
</dbReference>
<dbReference type="InterPro" id="IPR058163">
    <property type="entry name" value="LysR-type_TF_proteobact-type"/>
</dbReference>
<evidence type="ECO:0000313" key="6">
    <source>
        <dbReference type="EMBL" id="MDA4845044.1"/>
    </source>
</evidence>
<dbReference type="Gene3D" id="3.40.190.10">
    <property type="entry name" value="Periplasmic binding protein-like II"/>
    <property type="match status" value="2"/>
</dbReference>
<organism evidence="6 7">
    <name type="scientific">Hoeflea poritis</name>
    <dbReference type="NCBI Taxonomy" id="2993659"/>
    <lineage>
        <taxon>Bacteria</taxon>
        <taxon>Pseudomonadati</taxon>
        <taxon>Pseudomonadota</taxon>
        <taxon>Alphaproteobacteria</taxon>
        <taxon>Hyphomicrobiales</taxon>
        <taxon>Rhizobiaceae</taxon>
        <taxon>Hoeflea</taxon>
    </lineage>
</organism>
<dbReference type="PANTHER" id="PTHR30537">
    <property type="entry name" value="HTH-TYPE TRANSCRIPTIONAL REGULATOR"/>
    <property type="match status" value="1"/>
</dbReference>
<dbReference type="RefSeq" id="WP_271088595.1">
    <property type="nucleotide sequence ID" value="NZ_JAPJZH010000003.1"/>
</dbReference>
<dbReference type="SUPFAM" id="SSF46785">
    <property type="entry name" value="Winged helix' DNA-binding domain"/>
    <property type="match status" value="1"/>
</dbReference>
<evidence type="ECO:0000259" key="5">
    <source>
        <dbReference type="PROSITE" id="PS50931"/>
    </source>
</evidence>
<dbReference type="CDD" id="cd08432">
    <property type="entry name" value="PBP2_GcdR_TrpI_HvrB_AmpR_like"/>
    <property type="match status" value="1"/>
</dbReference>
<evidence type="ECO:0000256" key="1">
    <source>
        <dbReference type="ARBA" id="ARBA00009437"/>
    </source>
</evidence>
<dbReference type="InterPro" id="IPR036390">
    <property type="entry name" value="WH_DNA-bd_sf"/>
</dbReference>
<sequence length="295" mass="32369">MTTQKIPISLVRSFEAAGRTGSFKAASLELGLSPSAISHSVRRLENFLGTALFERNGRGIRLNPDGEELLRHVGGAFDSIRHGFEVVSTRTPGLLRLHCAPSFAAQWLTPRLPRLVDDIPEIDVRLSADTDYASFETDEFDADIVYGQPQQTGNIVMPLGEEVVTPLCAPALAGTITKPEDLLAHSLIESDNKQIRWSHWFSANGLDAPPPNGSRFDRSFLAIAFAVDGMGVALESTTLAERELENGRLVAPLLGRSESVCYIGHHLVIPQSTRQRQIVRRFSAWMSRERGVDAA</sequence>
<dbReference type="Gene3D" id="1.10.10.10">
    <property type="entry name" value="Winged helix-like DNA-binding domain superfamily/Winged helix DNA-binding domain"/>
    <property type="match status" value="1"/>
</dbReference>
<dbReference type="EMBL" id="JAPJZH010000003">
    <property type="protein sequence ID" value="MDA4845044.1"/>
    <property type="molecule type" value="Genomic_DNA"/>
</dbReference>
<protein>
    <submittedName>
        <fullName evidence="6">LysR substrate-binding domain-containing protein</fullName>
    </submittedName>
</protein>
<dbReference type="PRINTS" id="PR00039">
    <property type="entry name" value="HTHLYSR"/>
</dbReference>
<dbReference type="Proteomes" id="UP001148313">
    <property type="component" value="Unassembled WGS sequence"/>
</dbReference>
<evidence type="ECO:0000256" key="2">
    <source>
        <dbReference type="ARBA" id="ARBA00023015"/>
    </source>
</evidence>
<dbReference type="PANTHER" id="PTHR30537:SF58">
    <property type="entry name" value="HTH-TYPE TRANSCRIPTIONAL REGULATOR PERR"/>
    <property type="match status" value="1"/>
</dbReference>
<evidence type="ECO:0000313" key="7">
    <source>
        <dbReference type="Proteomes" id="UP001148313"/>
    </source>
</evidence>
<dbReference type="InterPro" id="IPR036388">
    <property type="entry name" value="WH-like_DNA-bd_sf"/>
</dbReference>